<dbReference type="Gene3D" id="3.40.190.10">
    <property type="entry name" value="Periplasmic binding protein-like II"/>
    <property type="match status" value="1"/>
</dbReference>
<dbReference type="PROSITE" id="PS51318">
    <property type="entry name" value="TAT"/>
    <property type="match status" value="1"/>
</dbReference>
<evidence type="ECO:0000256" key="1">
    <source>
        <dbReference type="ARBA" id="ARBA00006987"/>
    </source>
</evidence>
<dbReference type="Gene3D" id="3.40.190.150">
    <property type="entry name" value="Bordetella uptake gene, domain 1"/>
    <property type="match status" value="1"/>
</dbReference>
<accession>A0ABR8SAU5</accession>
<keyword evidence="3" id="KW-1185">Reference proteome</keyword>
<dbReference type="PIRSF" id="PIRSF017082">
    <property type="entry name" value="YflP"/>
    <property type="match status" value="1"/>
</dbReference>
<dbReference type="Pfam" id="PF03401">
    <property type="entry name" value="TctC"/>
    <property type="match status" value="1"/>
</dbReference>
<dbReference type="RefSeq" id="WP_191722994.1">
    <property type="nucleotide sequence ID" value="NZ_JACSQK010000004.1"/>
</dbReference>
<evidence type="ECO:0000313" key="2">
    <source>
        <dbReference type="EMBL" id="MBD7960588.1"/>
    </source>
</evidence>
<comment type="similarity">
    <text evidence="1">Belongs to the UPF0065 (bug) family.</text>
</comment>
<protein>
    <submittedName>
        <fullName evidence="2">Twin-arginine translocation pathway signal protein</fullName>
    </submittedName>
</protein>
<dbReference type="PANTHER" id="PTHR42928">
    <property type="entry name" value="TRICARBOXYLATE-BINDING PROTEIN"/>
    <property type="match status" value="1"/>
</dbReference>
<dbReference type="EMBL" id="JACSQK010000004">
    <property type="protein sequence ID" value="MBD7960588.1"/>
    <property type="molecule type" value="Genomic_DNA"/>
</dbReference>
<proteinExistence type="inferred from homology"/>
<gene>
    <name evidence="2" type="ORF">H9646_08815</name>
</gene>
<reference evidence="2 3" key="1">
    <citation type="submission" date="2020-08" db="EMBL/GenBank/DDBJ databases">
        <title>A Genomic Blueprint of the Chicken Gut Microbiome.</title>
        <authorList>
            <person name="Gilroy R."/>
            <person name="Ravi A."/>
            <person name="Getino M."/>
            <person name="Pursley I."/>
            <person name="Horton D.L."/>
            <person name="Alikhan N.-F."/>
            <person name="Baker D."/>
            <person name="Gharbi K."/>
            <person name="Hall N."/>
            <person name="Watson M."/>
            <person name="Adriaenssens E.M."/>
            <person name="Foster-Nyarko E."/>
            <person name="Jarju S."/>
            <person name="Secka A."/>
            <person name="Antonio M."/>
            <person name="Oren A."/>
            <person name="Chaudhuri R."/>
            <person name="La Ragione R.M."/>
            <person name="Hildebrand F."/>
            <person name="Pallen M.J."/>
        </authorList>
    </citation>
    <scope>NUCLEOTIDE SEQUENCE [LARGE SCALE GENOMIC DNA]</scope>
    <source>
        <strain evidence="2 3">Sa2CVA6</strain>
    </source>
</reference>
<dbReference type="Proteomes" id="UP000634919">
    <property type="component" value="Unassembled WGS sequence"/>
</dbReference>
<name>A0ABR8SAU5_9BURK</name>
<dbReference type="PANTHER" id="PTHR42928:SF5">
    <property type="entry name" value="BLR1237 PROTEIN"/>
    <property type="match status" value="1"/>
</dbReference>
<dbReference type="InterPro" id="IPR042100">
    <property type="entry name" value="Bug_dom1"/>
</dbReference>
<sequence length="326" mass="34314">MTSRRHFLAASASALSVSPWMLNTSHAKQAVRLVVGFAAGGSADYVARQLAQYLADEIDQPVLVDNRPGAGGRIAVDTVKNAKPDGLTLLLTPGSILTIYPHVYDKLSYNPLTDLAPIASLCALPYSVNVGSLVPDSVRSLKEFGAWLVANPQQASYGSPGAGTTPHFLGAMFASRVGANYVHAPYKGGALALQDVMGGQLSSSFNVVSEAIPYADSPKVRTLAVSSAKRIAQLPNVPTFAELGMGDMTSQEWFGLLAPRGTKPEVLARLHTAATHSFSGAKVQKALAEMAFGVTPSSRDAFAQMLKADIEKWGPVVKSTGFKAEG</sequence>
<dbReference type="InterPro" id="IPR006311">
    <property type="entry name" value="TAT_signal"/>
</dbReference>
<comment type="caution">
    <text evidence="2">The sequence shown here is derived from an EMBL/GenBank/DDBJ whole genome shotgun (WGS) entry which is preliminary data.</text>
</comment>
<organism evidence="2 3">
    <name type="scientific">Comamonas avium</name>
    <dbReference type="NCBI Taxonomy" id="2762231"/>
    <lineage>
        <taxon>Bacteria</taxon>
        <taxon>Pseudomonadati</taxon>
        <taxon>Pseudomonadota</taxon>
        <taxon>Betaproteobacteria</taxon>
        <taxon>Burkholderiales</taxon>
        <taxon>Comamonadaceae</taxon>
        <taxon>Comamonas</taxon>
    </lineage>
</organism>
<evidence type="ECO:0000313" key="3">
    <source>
        <dbReference type="Proteomes" id="UP000634919"/>
    </source>
</evidence>
<dbReference type="InterPro" id="IPR005064">
    <property type="entry name" value="BUG"/>
</dbReference>